<dbReference type="Proteomes" id="UP000192356">
    <property type="component" value="Unassembled WGS sequence"/>
</dbReference>
<reference evidence="2 3" key="1">
    <citation type="journal article" date="2017" name="Environ. Microbiol.">
        <title>Decay of the glycolytic pathway and adaptation to intranuclear parasitism within Enterocytozoonidae microsporidia.</title>
        <authorList>
            <person name="Wiredu Boakye D."/>
            <person name="Jaroenlak P."/>
            <person name="Prachumwat A."/>
            <person name="Williams T.A."/>
            <person name="Bateman K.S."/>
            <person name="Itsathitphaisarn O."/>
            <person name="Sritunyalucksana K."/>
            <person name="Paszkiewicz K.H."/>
            <person name="Moore K.A."/>
            <person name="Stentiford G.D."/>
            <person name="Williams B.A."/>
        </authorList>
    </citation>
    <scope>NUCLEOTIDE SEQUENCE [LARGE SCALE GENOMIC DNA]</scope>
    <source>
        <strain evidence="2 3">GB1</strain>
    </source>
</reference>
<dbReference type="Pfam" id="PF12762">
    <property type="entry name" value="DDE_Tnp_IS1595"/>
    <property type="match status" value="1"/>
</dbReference>
<protein>
    <recommendedName>
        <fullName evidence="1">ISXO2-like transposase domain-containing protein</fullName>
    </recommendedName>
</protein>
<feature type="domain" description="ISXO2-like transposase" evidence="1">
    <location>
        <begin position="2"/>
        <end position="136"/>
    </location>
</feature>
<dbReference type="AlphaFoldDB" id="A0A1X0Q9R9"/>
<dbReference type="VEuPathDB" id="MicrosporidiaDB:A0H76_2197"/>
<evidence type="ECO:0000313" key="3">
    <source>
        <dbReference type="Proteomes" id="UP000192356"/>
    </source>
</evidence>
<keyword evidence="3" id="KW-1185">Reference proteome</keyword>
<dbReference type="PANTHER" id="PTHR47163:SF3">
    <property type="entry name" value="PROTEIN CBG18017"/>
    <property type="match status" value="1"/>
</dbReference>
<dbReference type="EMBL" id="LVKB01000089">
    <property type="protein sequence ID" value="ORD96434.1"/>
    <property type="molecule type" value="Genomic_DNA"/>
</dbReference>
<proteinExistence type="predicted"/>
<dbReference type="InterPro" id="IPR053164">
    <property type="entry name" value="IS1016-like_transposase"/>
</dbReference>
<organism evidence="2 3">
    <name type="scientific">Hepatospora eriocheir</name>
    <dbReference type="NCBI Taxonomy" id="1081669"/>
    <lineage>
        <taxon>Eukaryota</taxon>
        <taxon>Fungi</taxon>
        <taxon>Fungi incertae sedis</taxon>
        <taxon>Microsporidia</taxon>
        <taxon>Hepatosporidae</taxon>
        <taxon>Hepatospora</taxon>
    </lineage>
</organism>
<gene>
    <name evidence="2" type="ORF">HERIO_1626</name>
</gene>
<dbReference type="PANTHER" id="PTHR47163">
    <property type="entry name" value="DDE_TNP_IS1595 DOMAIN-CONTAINING PROTEIN"/>
    <property type="match status" value="1"/>
</dbReference>
<evidence type="ECO:0000313" key="2">
    <source>
        <dbReference type="EMBL" id="ORD96434.1"/>
    </source>
</evidence>
<dbReference type="InterPro" id="IPR024445">
    <property type="entry name" value="Tnp_ISXO2-like"/>
</dbReference>
<comment type="caution">
    <text evidence="2">The sequence shown here is derived from an EMBL/GenBank/DDBJ whole genome shotgun (WGS) entry which is preliminary data.</text>
</comment>
<dbReference type="OrthoDB" id="5598606at2759"/>
<sequence>MGINGINNRTNNFGNRVDGPWVFGMAEQGSRKVKMFLVEKRDRDTLLPLLLEHVDTQRVIVSDGWKAYCGLNLYFCGHNMVNHSENFIDPTTGCHTQLIECVWSHAKLKIMANKRGTTISLLQSHLSLFCFCYRFKGSEFEEFMRILDGKH</sequence>
<name>A0A1X0Q9R9_9MICR</name>
<accession>A0A1X0Q9R9</accession>
<evidence type="ECO:0000259" key="1">
    <source>
        <dbReference type="SMART" id="SM01126"/>
    </source>
</evidence>
<dbReference type="VEuPathDB" id="MicrosporidiaDB:HERIO_1626"/>
<dbReference type="SMART" id="SM01126">
    <property type="entry name" value="DDE_Tnp_IS1595"/>
    <property type="match status" value="1"/>
</dbReference>